<dbReference type="PANTHER" id="PTHR42085">
    <property type="entry name" value="F-BOX DOMAIN-CONTAINING PROTEIN"/>
    <property type="match status" value="1"/>
</dbReference>
<accession>A0A1Y2LNY9</accession>
<sequence>MTMQSDLSVAWSQSHKLDTAKISFLDLPRELRDLIYAYTFHVPGAIFLDQSVDIVRSDPLRTSPVTLDVRSKAMNVRYRNHGPAETQSLSQAGVSTALLRSCRQVHAEACPVFYSDNIFRIVLLPEGAHNLALPYRLLVRRVVIHDTFVASNTGHRVFGSPHLHAASYAWKLWFWPRVSVQSGKMLDQFPNMESFTVPVKVAERDADLVPVYFKLGGKTAEERVERAAQWMLERSPLGDERLRDCLHLELEAPPGKIGKEEYAGSRFAPDEEEWDYKEFEDAFELMKAL</sequence>
<reference evidence="2 3" key="1">
    <citation type="journal article" date="2017" name="Genome Announc.">
        <title>Genome sequence of the saprophytic ascomycete Epicoccum nigrum ICMP 19927 strain isolated from New Zealand.</title>
        <authorList>
            <person name="Fokin M."/>
            <person name="Fleetwood D."/>
            <person name="Weir B.S."/>
            <person name="Villas-Boas S.G."/>
        </authorList>
    </citation>
    <scope>NUCLEOTIDE SEQUENCE [LARGE SCALE GENOMIC DNA]</scope>
    <source>
        <strain evidence="2 3">ICMP 19927</strain>
    </source>
</reference>
<dbReference type="PANTHER" id="PTHR42085:SF7">
    <property type="entry name" value="F-BOX DOMAIN-CONTAINING PROTEIN"/>
    <property type="match status" value="1"/>
</dbReference>
<dbReference type="Proteomes" id="UP000193240">
    <property type="component" value="Unassembled WGS sequence"/>
</dbReference>
<feature type="domain" description="DUF7730" evidence="1">
    <location>
        <begin position="24"/>
        <end position="142"/>
    </location>
</feature>
<name>A0A1Y2LNY9_EPING</name>
<gene>
    <name evidence="2" type="ORF">B5807_10707</name>
</gene>
<keyword evidence="3" id="KW-1185">Reference proteome</keyword>
<dbReference type="InterPro" id="IPR056632">
    <property type="entry name" value="DUF7730"/>
</dbReference>
<evidence type="ECO:0000313" key="2">
    <source>
        <dbReference type="EMBL" id="OSS44618.1"/>
    </source>
</evidence>
<dbReference type="EMBL" id="KZ107856">
    <property type="protein sequence ID" value="OSS44618.1"/>
    <property type="molecule type" value="Genomic_DNA"/>
</dbReference>
<evidence type="ECO:0000313" key="3">
    <source>
        <dbReference type="Proteomes" id="UP000193240"/>
    </source>
</evidence>
<dbReference type="InParanoid" id="A0A1Y2LNY9"/>
<protein>
    <recommendedName>
        <fullName evidence="1">DUF7730 domain-containing protein</fullName>
    </recommendedName>
</protein>
<dbReference type="InterPro" id="IPR038883">
    <property type="entry name" value="AN11006-like"/>
</dbReference>
<proteinExistence type="predicted"/>
<evidence type="ECO:0000259" key="1">
    <source>
        <dbReference type="Pfam" id="PF24864"/>
    </source>
</evidence>
<dbReference type="AlphaFoldDB" id="A0A1Y2LNY9"/>
<dbReference type="Pfam" id="PF24864">
    <property type="entry name" value="DUF7730"/>
    <property type="match status" value="1"/>
</dbReference>
<organism evidence="2 3">
    <name type="scientific">Epicoccum nigrum</name>
    <name type="common">Soil fungus</name>
    <name type="synonym">Epicoccum purpurascens</name>
    <dbReference type="NCBI Taxonomy" id="105696"/>
    <lineage>
        <taxon>Eukaryota</taxon>
        <taxon>Fungi</taxon>
        <taxon>Dikarya</taxon>
        <taxon>Ascomycota</taxon>
        <taxon>Pezizomycotina</taxon>
        <taxon>Dothideomycetes</taxon>
        <taxon>Pleosporomycetidae</taxon>
        <taxon>Pleosporales</taxon>
        <taxon>Pleosporineae</taxon>
        <taxon>Didymellaceae</taxon>
        <taxon>Epicoccum</taxon>
    </lineage>
</organism>
<dbReference type="OMA" id="CLHLEMG"/>